<sequence>MSAFTPKPKIIILSLASAFSTLTVANTIETSARPEQYQELDTVVVSGKRTNDQKGADDVYYKNVSNAYVGKEYLERYRVQSAGDVLKGLNGVYNMNTRTAGGAITPNIRGITGKGRIPVTVDGTEQTIDVWMNNYGVGDRNYLDPALFRSIAVEKSPALTRGVKSGVGGAVTIRTIEAGDIVPEGKKFGFQLKTEFSNNSNKQANNLNQWLGWEDYRTLPFGATADGAGGGEDPITHVPSPQALVVDGLTPSKHKSGRDNWRFGNDRGYMAVAAFKTKLSDGLAAYSYRNKGNYFAGRKGAEGYLHNPVYDLQKCSDEGGSDFNCKNSATFIPNMARIFHPGVEVINSNTETKTLLLKNNWHLPGSHRLGWQYMRTDVRFGEINPFHTTYVMNMEEHNPNTRPKELSPQVQSIDSSIRTDTYKLGWGWKPENSRWIDLQANLWRIKTDSTRHQSGGMNLSAAKPDTYYDVWHWCTKRGQLPPDYVDSYSSCSSLMDDFGVNGLSKEEVMKIVPNDNGKYRVLSGAEQKTRVSRTGFDISNRFRLRDRLSMTLAADYQKEKLAEEVEIVNSKDLFNLAGMVTGMTKLAGPRGGERREWGTNLVFDWQATDRLKISAGIRYHNFKGFDRDLAEGRARHDPRYQAGGPGRYSIYRAGAYLPYMELVSDQEQRDWDAVAEQRRQAYQSGNTAAIAAAEQAVQAHGARYNLPKYQNSDEYYTDAYRRIDRNGLVNHSYHLSQPPLTHPDVPLYRVHPVFVPYVNGKLDSRVWDQHYRFGMFEEKTDNPQGLNGSYNRYWLDGDRFHYASGYYGCEKDIPGCAMLEYKLSDSGGEGVEVPGLSLGTVTRGYTEEQYWTIPKPIRAHAWAPTIAVSYDLTDNSRLFARYAQMTRFPSVYEVGSFYNDVAYVGKPTAPTFRFKPERSRSWEIGYSFNFAPHFAKLRQGDVRLTYYRNRIQNVIETTDYFRTTQYDRKDTAGLEWQSRIDTGRFFASLGATYRLKQQMCDRDMAFDFDPYGYKGVPVCIEGGYGSTRGYQALQPKYSINLDTGVRLLGERLELGLRGIYHSSVNTKQYDALLQKKLGYIFNTTGKPYHWRPSLTWDVYGRYQVHKNLNVNLGITNLTNRYYLDPMSNVPAPGPGRTVTFGLTAKF</sequence>
<feature type="domain" description="TonB-dependent receptor-like beta-barrel" evidence="13">
    <location>
        <begin position="850"/>
        <end position="1117"/>
    </location>
</feature>
<dbReference type="InterPro" id="IPR036942">
    <property type="entry name" value="Beta-barrel_TonB_sf"/>
</dbReference>
<evidence type="ECO:0000256" key="7">
    <source>
        <dbReference type="ARBA" id="ARBA00023077"/>
    </source>
</evidence>
<keyword evidence="7 11" id="KW-0798">TonB box</keyword>
<dbReference type="InterPro" id="IPR039426">
    <property type="entry name" value="TonB-dep_rcpt-like"/>
</dbReference>
<dbReference type="AlphaFoldDB" id="A0AAW6Y9D3"/>
<dbReference type="InterPro" id="IPR010916">
    <property type="entry name" value="TonB_box_CS"/>
</dbReference>
<dbReference type="Gene3D" id="2.170.130.10">
    <property type="entry name" value="TonB-dependent receptor, plug domain"/>
    <property type="match status" value="1"/>
</dbReference>
<evidence type="ECO:0000256" key="6">
    <source>
        <dbReference type="ARBA" id="ARBA00022729"/>
    </source>
</evidence>
<keyword evidence="3" id="KW-0813">Transport</keyword>
<comment type="similarity">
    <text evidence="2 11">Belongs to the TonB-dependent receptor family.</text>
</comment>
<evidence type="ECO:0000256" key="11">
    <source>
        <dbReference type="RuleBase" id="RU003357"/>
    </source>
</evidence>
<comment type="caution">
    <text evidence="15">The sequence shown here is derived from an EMBL/GenBank/DDBJ whole genome shotgun (WGS) entry which is preliminary data.</text>
</comment>
<organism evidence="15 16">
    <name type="scientific">Neisseria subflava</name>
    <dbReference type="NCBI Taxonomy" id="28449"/>
    <lineage>
        <taxon>Bacteria</taxon>
        <taxon>Pseudomonadati</taxon>
        <taxon>Pseudomonadota</taxon>
        <taxon>Betaproteobacteria</taxon>
        <taxon>Neisseriales</taxon>
        <taxon>Neisseriaceae</taxon>
        <taxon>Neisseria</taxon>
    </lineage>
</organism>
<dbReference type="InterPro" id="IPR037066">
    <property type="entry name" value="Plug_dom_sf"/>
</dbReference>
<feature type="domain" description="TonB-dependent receptor plug" evidence="14">
    <location>
        <begin position="68"/>
        <end position="169"/>
    </location>
</feature>
<dbReference type="Gene3D" id="2.40.170.20">
    <property type="entry name" value="TonB-dependent receptor, beta-barrel domain"/>
    <property type="match status" value="2"/>
</dbReference>
<evidence type="ECO:0000313" key="15">
    <source>
        <dbReference type="EMBL" id="MDK7242041.1"/>
    </source>
</evidence>
<gene>
    <name evidence="15" type="ORF">QP451_03175</name>
</gene>
<keyword evidence="9 15" id="KW-0675">Receptor</keyword>
<dbReference type="InterPro" id="IPR012910">
    <property type="entry name" value="Plug_dom"/>
</dbReference>
<dbReference type="Pfam" id="PF07715">
    <property type="entry name" value="Plug"/>
    <property type="match status" value="1"/>
</dbReference>
<comment type="subcellular location">
    <subcellularLocation>
        <location evidence="1">Cell outer membrane</location>
        <topology evidence="1">Multi-pass membrane protein</topology>
    </subcellularLocation>
</comment>
<evidence type="ECO:0000256" key="9">
    <source>
        <dbReference type="ARBA" id="ARBA00023170"/>
    </source>
</evidence>
<evidence type="ECO:0000256" key="10">
    <source>
        <dbReference type="ARBA" id="ARBA00023237"/>
    </source>
</evidence>
<dbReference type="Proteomes" id="UP001236303">
    <property type="component" value="Unassembled WGS sequence"/>
</dbReference>
<evidence type="ECO:0000256" key="2">
    <source>
        <dbReference type="ARBA" id="ARBA00009810"/>
    </source>
</evidence>
<feature type="signal peptide" evidence="12">
    <location>
        <begin position="1"/>
        <end position="25"/>
    </location>
</feature>
<dbReference type="EMBL" id="JASOPA010000002">
    <property type="protein sequence ID" value="MDK7242041.1"/>
    <property type="molecule type" value="Genomic_DNA"/>
</dbReference>
<evidence type="ECO:0000256" key="3">
    <source>
        <dbReference type="ARBA" id="ARBA00022448"/>
    </source>
</evidence>
<evidence type="ECO:0000256" key="12">
    <source>
        <dbReference type="SAM" id="SignalP"/>
    </source>
</evidence>
<evidence type="ECO:0000259" key="13">
    <source>
        <dbReference type="Pfam" id="PF00593"/>
    </source>
</evidence>
<dbReference type="PANTHER" id="PTHR30069">
    <property type="entry name" value="TONB-DEPENDENT OUTER MEMBRANE RECEPTOR"/>
    <property type="match status" value="1"/>
</dbReference>
<evidence type="ECO:0000256" key="4">
    <source>
        <dbReference type="ARBA" id="ARBA00022452"/>
    </source>
</evidence>
<keyword evidence="5" id="KW-0812">Transmembrane</keyword>
<evidence type="ECO:0000256" key="8">
    <source>
        <dbReference type="ARBA" id="ARBA00023136"/>
    </source>
</evidence>
<dbReference type="RefSeq" id="WP_285070411.1">
    <property type="nucleotide sequence ID" value="NZ_JASOPA010000002.1"/>
</dbReference>
<dbReference type="GO" id="GO:0009279">
    <property type="term" value="C:cell outer membrane"/>
    <property type="evidence" value="ECO:0007669"/>
    <property type="project" value="UniProtKB-SubCell"/>
</dbReference>
<evidence type="ECO:0000259" key="14">
    <source>
        <dbReference type="Pfam" id="PF07715"/>
    </source>
</evidence>
<dbReference type="GO" id="GO:0044718">
    <property type="term" value="P:siderophore transmembrane transport"/>
    <property type="evidence" value="ECO:0007669"/>
    <property type="project" value="TreeGrafter"/>
</dbReference>
<keyword evidence="10" id="KW-0998">Cell outer membrane</keyword>
<evidence type="ECO:0000256" key="5">
    <source>
        <dbReference type="ARBA" id="ARBA00022692"/>
    </source>
</evidence>
<evidence type="ECO:0000313" key="16">
    <source>
        <dbReference type="Proteomes" id="UP001236303"/>
    </source>
</evidence>
<accession>A0AAW6Y9D3</accession>
<dbReference type="GO" id="GO:0015344">
    <property type="term" value="F:siderophore uptake transmembrane transporter activity"/>
    <property type="evidence" value="ECO:0007669"/>
    <property type="project" value="TreeGrafter"/>
</dbReference>
<evidence type="ECO:0000256" key="1">
    <source>
        <dbReference type="ARBA" id="ARBA00004571"/>
    </source>
</evidence>
<dbReference type="SUPFAM" id="SSF56935">
    <property type="entry name" value="Porins"/>
    <property type="match status" value="1"/>
</dbReference>
<dbReference type="InterPro" id="IPR000531">
    <property type="entry name" value="Beta-barrel_TonB"/>
</dbReference>
<feature type="chain" id="PRO_5043622307" evidence="12">
    <location>
        <begin position="26"/>
        <end position="1146"/>
    </location>
</feature>
<keyword evidence="4" id="KW-1134">Transmembrane beta strand</keyword>
<keyword evidence="8 11" id="KW-0472">Membrane</keyword>
<dbReference type="PANTHER" id="PTHR30069:SF41">
    <property type="entry name" value="HEME_HEMOPEXIN UTILIZATION PROTEIN C"/>
    <property type="match status" value="1"/>
</dbReference>
<reference evidence="15" key="1">
    <citation type="submission" date="2023-05" db="EMBL/GenBank/DDBJ databases">
        <title>Cataloging the Phylogenetic Diversity of Human Bladder Bacteria.</title>
        <authorList>
            <person name="Du J."/>
        </authorList>
    </citation>
    <scope>NUCLEOTIDE SEQUENCE</scope>
    <source>
        <strain evidence="15">UMB1050</strain>
    </source>
</reference>
<name>A0AAW6Y9D3_NEISU</name>
<dbReference type="PROSITE" id="PS00430">
    <property type="entry name" value="TONB_DEPENDENT_REC_1"/>
    <property type="match status" value="1"/>
</dbReference>
<protein>
    <submittedName>
        <fullName evidence="15">TonB-dependent receptor</fullName>
    </submittedName>
</protein>
<dbReference type="Pfam" id="PF00593">
    <property type="entry name" value="TonB_dep_Rec_b-barrel"/>
    <property type="match status" value="1"/>
</dbReference>
<keyword evidence="6 12" id="KW-0732">Signal</keyword>
<proteinExistence type="inferred from homology"/>